<gene>
    <name evidence="1" type="ORF">OSB04_011507</name>
</gene>
<evidence type="ECO:0000313" key="2">
    <source>
        <dbReference type="Proteomes" id="UP001172457"/>
    </source>
</evidence>
<accession>A0AA38TH43</accession>
<sequence>MAGTSRPSSSTYPETRADEAKAEEIIAFIPDIEEFILDRGRVWTNNTTQRDILSLQGELNTSLVLSNVRMKTDIAWRYINGL</sequence>
<proteinExistence type="predicted"/>
<organism evidence="1 2">
    <name type="scientific">Centaurea solstitialis</name>
    <name type="common">yellow star-thistle</name>
    <dbReference type="NCBI Taxonomy" id="347529"/>
    <lineage>
        <taxon>Eukaryota</taxon>
        <taxon>Viridiplantae</taxon>
        <taxon>Streptophyta</taxon>
        <taxon>Embryophyta</taxon>
        <taxon>Tracheophyta</taxon>
        <taxon>Spermatophyta</taxon>
        <taxon>Magnoliopsida</taxon>
        <taxon>eudicotyledons</taxon>
        <taxon>Gunneridae</taxon>
        <taxon>Pentapetalae</taxon>
        <taxon>asterids</taxon>
        <taxon>campanulids</taxon>
        <taxon>Asterales</taxon>
        <taxon>Asteraceae</taxon>
        <taxon>Carduoideae</taxon>
        <taxon>Cardueae</taxon>
        <taxon>Centaureinae</taxon>
        <taxon>Centaurea</taxon>
    </lineage>
</organism>
<keyword evidence="2" id="KW-1185">Reference proteome</keyword>
<name>A0AA38TH43_9ASTR</name>
<reference evidence="1" key="1">
    <citation type="submission" date="2023-03" db="EMBL/GenBank/DDBJ databases">
        <title>Chromosome-scale reference genome and RAD-based genetic map of yellow starthistle (Centaurea solstitialis) reveal putative structural variation and QTLs associated with invader traits.</title>
        <authorList>
            <person name="Reatini B."/>
            <person name="Cang F.A."/>
            <person name="Jiang Q."/>
            <person name="Mckibben M.T.W."/>
            <person name="Barker M.S."/>
            <person name="Rieseberg L.H."/>
            <person name="Dlugosch K.M."/>
        </authorList>
    </citation>
    <scope>NUCLEOTIDE SEQUENCE</scope>
    <source>
        <strain evidence="1">CAN-66</strain>
        <tissue evidence="1">Leaf</tissue>
    </source>
</reference>
<dbReference type="AlphaFoldDB" id="A0AA38TH43"/>
<protein>
    <submittedName>
        <fullName evidence="1">Uncharacterized protein</fullName>
    </submittedName>
</protein>
<comment type="caution">
    <text evidence="1">The sequence shown here is derived from an EMBL/GenBank/DDBJ whole genome shotgun (WGS) entry which is preliminary data.</text>
</comment>
<evidence type="ECO:0000313" key="1">
    <source>
        <dbReference type="EMBL" id="KAJ9556893.1"/>
    </source>
</evidence>
<dbReference type="Proteomes" id="UP001172457">
    <property type="component" value="Chromosome 3"/>
</dbReference>
<dbReference type="EMBL" id="JARYMX010000003">
    <property type="protein sequence ID" value="KAJ9556893.1"/>
    <property type="molecule type" value="Genomic_DNA"/>
</dbReference>